<dbReference type="EMBL" id="BRXZ01002422">
    <property type="protein sequence ID" value="GMH61770.1"/>
    <property type="molecule type" value="Genomic_DNA"/>
</dbReference>
<feature type="compositionally biased region" description="Basic and acidic residues" evidence="1">
    <location>
        <begin position="23"/>
        <end position="32"/>
    </location>
</feature>
<feature type="compositionally biased region" description="Basic and acidic residues" evidence="1">
    <location>
        <begin position="96"/>
        <end position="115"/>
    </location>
</feature>
<feature type="compositionally biased region" description="Polar residues" evidence="1">
    <location>
        <begin position="65"/>
        <end position="79"/>
    </location>
</feature>
<evidence type="ECO:0000256" key="1">
    <source>
        <dbReference type="SAM" id="MobiDB-lite"/>
    </source>
</evidence>
<proteinExistence type="predicted"/>
<dbReference type="AlphaFoldDB" id="A0A9W7A2D0"/>
<reference evidence="2" key="1">
    <citation type="submission" date="2022-07" db="EMBL/GenBank/DDBJ databases">
        <title>Genome analysis of Parmales, a sister group of diatoms, reveals the evolutionary specialization of diatoms from phago-mixotrophs to photoautotrophs.</title>
        <authorList>
            <person name="Ban H."/>
            <person name="Sato S."/>
            <person name="Yoshikawa S."/>
            <person name="Kazumasa Y."/>
            <person name="Nakamura Y."/>
            <person name="Ichinomiya M."/>
            <person name="Saitoh K."/>
            <person name="Sato N."/>
            <person name="Blanc-Mathieu R."/>
            <person name="Endo H."/>
            <person name="Kuwata A."/>
            <person name="Ogata H."/>
        </authorList>
    </citation>
    <scope>NUCLEOTIDE SEQUENCE</scope>
</reference>
<gene>
    <name evidence="2" type="ORF">TrRE_jg1658</name>
</gene>
<sequence length="231" mass="25053">MELPNIRSQVSGPAIGRGSLLDAEGRSSRKPSETSPLSPGAQGRTRALSASSLPLPRKPSDGGLNRNSTTSPILGTRKTSLLEGYDDAFREKSKQMEKNLTEARRHSADEEFRTHERTRKPSLLVAKTGELNDMLGSVREGLALSSNAASQGVTSAKTTCRRMSLNTTKLASSDGNWRGRRQSAFHIGSAPRPSLHSLLSAKEMRSAIMKLTMLGGIMPEIYKKILHASTR</sequence>
<comment type="caution">
    <text evidence="2">The sequence shown here is derived from an EMBL/GenBank/DDBJ whole genome shotgun (WGS) entry which is preliminary data.</text>
</comment>
<evidence type="ECO:0000313" key="2">
    <source>
        <dbReference type="EMBL" id="GMH61770.1"/>
    </source>
</evidence>
<organism evidence="2 3">
    <name type="scientific">Triparma retinervis</name>
    <dbReference type="NCBI Taxonomy" id="2557542"/>
    <lineage>
        <taxon>Eukaryota</taxon>
        <taxon>Sar</taxon>
        <taxon>Stramenopiles</taxon>
        <taxon>Ochrophyta</taxon>
        <taxon>Bolidophyceae</taxon>
        <taxon>Parmales</taxon>
        <taxon>Triparmaceae</taxon>
        <taxon>Triparma</taxon>
    </lineage>
</organism>
<keyword evidence="3" id="KW-1185">Reference proteome</keyword>
<feature type="region of interest" description="Disordered" evidence="1">
    <location>
        <begin position="96"/>
        <end position="116"/>
    </location>
</feature>
<feature type="compositionally biased region" description="Polar residues" evidence="1">
    <location>
        <begin position="1"/>
        <end position="11"/>
    </location>
</feature>
<name>A0A9W7A2D0_9STRA</name>
<feature type="region of interest" description="Disordered" evidence="1">
    <location>
        <begin position="1"/>
        <end position="79"/>
    </location>
</feature>
<evidence type="ECO:0000313" key="3">
    <source>
        <dbReference type="Proteomes" id="UP001165082"/>
    </source>
</evidence>
<protein>
    <submittedName>
        <fullName evidence="2">Uncharacterized protein</fullName>
    </submittedName>
</protein>
<accession>A0A9W7A2D0</accession>
<dbReference type="Proteomes" id="UP001165082">
    <property type="component" value="Unassembled WGS sequence"/>
</dbReference>